<comment type="caution">
    <text evidence="2">The sequence shown here is derived from an EMBL/GenBank/DDBJ whole genome shotgun (WGS) entry which is preliminary data.</text>
</comment>
<organism evidence="2 3">
    <name type="scientific">Nocardia rhizosphaerae</name>
    <dbReference type="NCBI Taxonomy" id="1691571"/>
    <lineage>
        <taxon>Bacteria</taxon>
        <taxon>Bacillati</taxon>
        <taxon>Actinomycetota</taxon>
        <taxon>Actinomycetes</taxon>
        <taxon>Mycobacteriales</taxon>
        <taxon>Nocardiaceae</taxon>
        <taxon>Nocardia</taxon>
    </lineage>
</organism>
<evidence type="ECO:0000256" key="1">
    <source>
        <dbReference type="SAM" id="Phobius"/>
    </source>
</evidence>
<keyword evidence="1" id="KW-0472">Membrane</keyword>
<sequence length="58" mass="6022">MVWKVIGIVVVALIAFWIIGALVKALLPILVIAAIGTGVYLLYKAVTGSNDSGPLTKA</sequence>
<keyword evidence="3" id="KW-1185">Reference proteome</keyword>
<dbReference type="RefSeq" id="WP_378551633.1">
    <property type="nucleotide sequence ID" value="NZ_JBHSBA010000007.1"/>
</dbReference>
<dbReference type="EMBL" id="JBHSBA010000007">
    <property type="protein sequence ID" value="MFC4126688.1"/>
    <property type="molecule type" value="Genomic_DNA"/>
</dbReference>
<name>A0ABV8L7L2_9NOCA</name>
<accession>A0ABV8L7L2</accession>
<feature type="transmembrane region" description="Helical" evidence="1">
    <location>
        <begin position="6"/>
        <end position="35"/>
    </location>
</feature>
<evidence type="ECO:0000313" key="2">
    <source>
        <dbReference type="EMBL" id="MFC4126688.1"/>
    </source>
</evidence>
<keyword evidence="1" id="KW-1133">Transmembrane helix</keyword>
<keyword evidence="1" id="KW-0812">Transmembrane</keyword>
<proteinExistence type="predicted"/>
<evidence type="ECO:0000313" key="3">
    <source>
        <dbReference type="Proteomes" id="UP001595767"/>
    </source>
</evidence>
<gene>
    <name evidence="2" type="ORF">ACFOW8_17245</name>
</gene>
<dbReference type="Proteomes" id="UP001595767">
    <property type="component" value="Unassembled WGS sequence"/>
</dbReference>
<protein>
    <submittedName>
        <fullName evidence="2">Uncharacterized protein</fullName>
    </submittedName>
</protein>
<reference evidence="3" key="1">
    <citation type="journal article" date="2019" name="Int. J. Syst. Evol. Microbiol.">
        <title>The Global Catalogue of Microorganisms (GCM) 10K type strain sequencing project: providing services to taxonomists for standard genome sequencing and annotation.</title>
        <authorList>
            <consortium name="The Broad Institute Genomics Platform"/>
            <consortium name="The Broad Institute Genome Sequencing Center for Infectious Disease"/>
            <person name="Wu L."/>
            <person name="Ma J."/>
        </authorList>
    </citation>
    <scope>NUCLEOTIDE SEQUENCE [LARGE SCALE GENOMIC DNA]</scope>
    <source>
        <strain evidence="3">CGMCC 4.7204</strain>
    </source>
</reference>